<proteinExistence type="predicted"/>
<keyword evidence="2" id="KW-1185">Reference proteome</keyword>
<name>A0A3S5A8R1_9PLAT</name>
<organism evidence="1 2">
    <name type="scientific">Protopolystoma xenopodis</name>
    <dbReference type="NCBI Taxonomy" id="117903"/>
    <lineage>
        <taxon>Eukaryota</taxon>
        <taxon>Metazoa</taxon>
        <taxon>Spiralia</taxon>
        <taxon>Lophotrochozoa</taxon>
        <taxon>Platyhelminthes</taxon>
        <taxon>Monogenea</taxon>
        <taxon>Polyopisthocotylea</taxon>
        <taxon>Polystomatidea</taxon>
        <taxon>Polystomatidae</taxon>
        <taxon>Protopolystoma</taxon>
    </lineage>
</organism>
<accession>A0A3S5A8R1</accession>
<comment type="caution">
    <text evidence="1">The sequence shown here is derived from an EMBL/GenBank/DDBJ whole genome shotgun (WGS) entry which is preliminary data.</text>
</comment>
<evidence type="ECO:0000313" key="2">
    <source>
        <dbReference type="Proteomes" id="UP000784294"/>
    </source>
</evidence>
<dbReference type="AlphaFoldDB" id="A0A3S5A8R1"/>
<protein>
    <submittedName>
        <fullName evidence="1">Uncharacterized protein</fullName>
    </submittedName>
</protein>
<sequence length="149" mass="16244">MAILSALLSHENCISSVNIHSRYGILCKSSTANQQTGCHRLGRSAYLNSSWFYPKNASSSLQLNSLAIACGGSLTLIMFWSHSRLLIGYFAQQNLEPSPFVEFNEACHNGRCQNEKRVICTGSLCVLSKRPGKCQTSAEGFGLTCTKAC</sequence>
<reference evidence="1" key="1">
    <citation type="submission" date="2018-11" db="EMBL/GenBank/DDBJ databases">
        <authorList>
            <consortium name="Pathogen Informatics"/>
        </authorList>
    </citation>
    <scope>NUCLEOTIDE SEQUENCE</scope>
</reference>
<dbReference type="Proteomes" id="UP000784294">
    <property type="component" value="Unassembled WGS sequence"/>
</dbReference>
<evidence type="ECO:0000313" key="1">
    <source>
        <dbReference type="EMBL" id="VEL17792.1"/>
    </source>
</evidence>
<dbReference type="EMBL" id="CAAALY010034165">
    <property type="protein sequence ID" value="VEL17792.1"/>
    <property type="molecule type" value="Genomic_DNA"/>
</dbReference>
<gene>
    <name evidence="1" type="ORF">PXEA_LOCUS11232</name>
</gene>